<keyword evidence="10" id="KW-1185">Reference proteome</keyword>
<protein>
    <recommendedName>
        <fullName evidence="3 8">Carbonic anhydrase</fullName>
        <ecNumber evidence="3 8">4.2.1.1</ecNumber>
    </recommendedName>
    <alternativeName>
        <fullName evidence="8">Carbonate dehydratase</fullName>
    </alternativeName>
</protein>
<organism evidence="9 10">
    <name type="scientific">Phaeospirillum tilakii</name>
    <dbReference type="NCBI Taxonomy" id="741673"/>
    <lineage>
        <taxon>Bacteria</taxon>
        <taxon>Pseudomonadati</taxon>
        <taxon>Pseudomonadota</taxon>
        <taxon>Alphaproteobacteria</taxon>
        <taxon>Rhodospirillales</taxon>
        <taxon>Rhodospirillaceae</taxon>
        <taxon>Phaeospirillum</taxon>
    </lineage>
</organism>
<comment type="catalytic activity">
    <reaction evidence="7 8">
        <text>hydrogencarbonate + H(+) = CO2 + H2O</text>
        <dbReference type="Rhea" id="RHEA:10748"/>
        <dbReference type="ChEBI" id="CHEBI:15377"/>
        <dbReference type="ChEBI" id="CHEBI:15378"/>
        <dbReference type="ChEBI" id="CHEBI:16526"/>
        <dbReference type="ChEBI" id="CHEBI:17544"/>
        <dbReference type="EC" id="4.2.1.1"/>
    </reaction>
</comment>
<dbReference type="EMBL" id="JBHUIY010000009">
    <property type="protein sequence ID" value="MFD2233410.1"/>
    <property type="molecule type" value="Genomic_DNA"/>
</dbReference>
<evidence type="ECO:0000256" key="3">
    <source>
        <dbReference type="ARBA" id="ARBA00012925"/>
    </source>
</evidence>
<comment type="function">
    <text evidence="8">Reversible hydration of carbon dioxide.</text>
</comment>
<name>A0ABW5CBD4_9PROT</name>
<dbReference type="Proteomes" id="UP001597296">
    <property type="component" value="Unassembled WGS sequence"/>
</dbReference>
<reference evidence="10" key="1">
    <citation type="journal article" date="2019" name="Int. J. Syst. Evol. Microbiol.">
        <title>The Global Catalogue of Microorganisms (GCM) 10K type strain sequencing project: providing services to taxonomists for standard genome sequencing and annotation.</title>
        <authorList>
            <consortium name="The Broad Institute Genomics Platform"/>
            <consortium name="The Broad Institute Genome Sequencing Center for Infectious Disease"/>
            <person name="Wu L."/>
            <person name="Ma J."/>
        </authorList>
    </citation>
    <scope>NUCLEOTIDE SEQUENCE [LARGE SCALE GENOMIC DNA]</scope>
    <source>
        <strain evidence="10">KCTC 15012</strain>
    </source>
</reference>
<gene>
    <name evidence="9" type="ORF">ACFSNB_06305</name>
</gene>
<dbReference type="SMART" id="SM00947">
    <property type="entry name" value="Pro_CA"/>
    <property type="match status" value="1"/>
</dbReference>
<dbReference type="CDD" id="cd00884">
    <property type="entry name" value="beta_CA_cladeB"/>
    <property type="match status" value="1"/>
</dbReference>
<comment type="caution">
    <text evidence="9">The sequence shown here is derived from an EMBL/GenBank/DDBJ whole genome shotgun (WGS) entry which is preliminary data.</text>
</comment>
<keyword evidence="6 8" id="KW-0456">Lyase</keyword>
<evidence type="ECO:0000256" key="5">
    <source>
        <dbReference type="ARBA" id="ARBA00022833"/>
    </source>
</evidence>
<comment type="similarity">
    <text evidence="2 8">Belongs to the beta-class carbonic anhydrase family.</text>
</comment>
<dbReference type="InterPro" id="IPR045066">
    <property type="entry name" value="Beta_CA_cladeB"/>
</dbReference>
<dbReference type="InterPro" id="IPR015892">
    <property type="entry name" value="Carbonic_anhydrase_CS"/>
</dbReference>
<dbReference type="Pfam" id="PF00484">
    <property type="entry name" value="Pro_CA"/>
    <property type="match status" value="1"/>
</dbReference>
<dbReference type="PROSITE" id="PS00705">
    <property type="entry name" value="PROK_CO2_ANHYDRASE_2"/>
    <property type="match status" value="1"/>
</dbReference>
<evidence type="ECO:0000313" key="9">
    <source>
        <dbReference type="EMBL" id="MFD2233410.1"/>
    </source>
</evidence>
<evidence type="ECO:0000256" key="6">
    <source>
        <dbReference type="ARBA" id="ARBA00023239"/>
    </source>
</evidence>
<evidence type="ECO:0000256" key="8">
    <source>
        <dbReference type="RuleBase" id="RU003956"/>
    </source>
</evidence>
<dbReference type="EC" id="4.2.1.1" evidence="3 8"/>
<dbReference type="InterPro" id="IPR036874">
    <property type="entry name" value="Carbonic_anhydrase_sf"/>
</dbReference>
<dbReference type="Gene3D" id="3.40.1050.10">
    <property type="entry name" value="Carbonic anhydrase"/>
    <property type="match status" value="1"/>
</dbReference>
<dbReference type="GO" id="GO:0004089">
    <property type="term" value="F:carbonate dehydratase activity"/>
    <property type="evidence" value="ECO:0007669"/>
    <property type="project" value="UniProtKB-EC"/>
</dbReference>
<evidence type="ECO:0000313" key="10">
    <source>
        <dbReference type="Proteomes" id="UP001597296"/>
    </source>
</evidence>
<dbReference type="SUPFAM" id="SSF53056">
    <property type="entry name" value="beta-carbonic anhydrase, cab"/>
    <property type="match status" value="1"/>
</dbReference>
<dbReference type="PROSITE" id="PS00704">
    <property type="entry name" value="PROK_CO2_ANHYDRASE_1"/>
    <property type="match status" value="1"/>
</dbReference>
<evidence type="ECO:0000256" key="2">
    <source>
        <dbReference type="ARBA" id="ARBA00006217"/>
    </source>
</evidence>
<evidence type="ECO:0000256" key="1">
    <source>
        <dbReference type="ARBA" id="ARBA00001947"/>
    </source>
</evidence>
<dbReference type="PANTHER" id="PTHR11002">
    <property type="entry name" value="CARBONIC ANHYDRASE"/>
    <property type="match status" value="1"/>
</dbReference>
<evidence type="ECO:0000256" key="4">
    <source>
        <dbReference type="ARBA" id="ARBA00022723"/>
    </source>
</evidence>
<dbReference type="RefSeq" id="WP_377315187.1">
    <property type="nucleotide sequence ID" value="NZ_JBHUIY010000009.1"/>
</dbReference>
<keyword evidence="4" id="KW-0479">Metal-binding</keyword>
<dbReference type="PANTHER" id="PTHR11002:SF76">
    <property type="entry name" value="CARBONIC ANHYDRASE"/>
    <property type="match status" value="1"/>
</dbReference>
<accession>A0ABW5CBD4</accession>
<dbReference type="InterPro" id="IPR001765">
    <property type="entry name" value="Carbonic_anhydrase"/>
</dbReference>
<keyword evidence="5 8" id="KW-0862">Zinc</keyword>
<proteinExistence type="inferred from homology"/>
<sequence length="175" mass="19063">MLIGCSDSRVDPGLLFGTQPGEMFVIRNVANLVPPFETAGTYHGTSAAIEFAVRKLMVEHVVVLGHSGCGGVRALVEDDPADGTDFVRPWMGIARAARDRCMALALSAGETADSARRMCEMETVAISLANLMTFPWVRERVGQKQLTLHGWWFDMENGTLWGLDSQSNTFCPLAS</sequence>
<evidence type="ECO:0000256" key="7">
    <source>
        <dbReference type="ARBA" id="ARBA00048348"/>
    </source>
</evidence>
<comment type="cofactor">
    <cofactor evidence="1">
        <name>Zn(2+)</name>
        <dbReference type="ChEBI" id="CHEBI:29105"/>
    </cofactor>
</comment>